<evidence type="ECO:0000313" key="1">
    <source>
        <dbReference type="EMBL" id="RLL38241.1"/>
    </source>
</evidence>
<organism evidence="1 2">
    <name type="scientific">Acinetobacter cumulans</name>
    <dbReference type="NCBI Taxonomy" id="2136182"/>
    <lineage>
        <taxon>Bacteria</taxon>
        <taxon>Pseudomonadati</taxon>
        <taxon>Pseudomonadota</taxon>
        <taxon>Gammaproteobacteria</taxon>
        <taxon>Moraxellales</taxon>
        <taxon>Moraxellaceae</taxon>
        <taxon>Acinetobacter</taxon>
    </lineage>
</organism>
<sequence>MVACQQQDEPHPIKEQIETPKVQNTAVDLTLMCQNIKKNMAEINDQRTTFALEQINQDLKVCLPLLNLEQQKALLSLSLKMYDNFLQVTRTPAQQIAFERYAFDMAQHPTIHQSHFEQLTARDQYLLKHQGQAYVEVVDAGNEQLSYRRSPEYLARIFAPYMPEAEKVFIENLAHQNIETAIQDKSLLIEPFEVARRALYWEDYIQQYPQSSYLSDAKLLLAQYRYFLFIGAPKSPVSEGYHDQYSVQVSSWEEIEKLSQRHDSELSKLAKKFIQFYHMSEEQRRQKIPAPASATAEQQLIHYLDLTRQNSSKDCFSDAICL</sequence>
<evidence type="ECO:0000313" key="2">
    <source>
        <dbReference type="Proteomes" id="UP000267166"/>
    </source>
</evidence>
<accession>A0A498D1K8</accession>
<gene>
    <name evidence="1" type="ORF">D9K80_02065</name>
</gene>
<name>A0A498D1K8_9GAMM</name>
<dbReference type="Proteomes" id="UP000267166">
    <property type="component" value="Unassembled WGS sequence"/>
</dbReference>
<proteinExistence type="predicted"/>
<protein>
    <submittedName>
        <fullName evidence="1">Uncharacterized protein</fullName>
    </submittedName>
</protein>
<reference evidence="1 2" key="1">
    <citation type="submission" date="2018-09" db="EMBL/GenBank/DDBJ databases">
        <title>The draft genome of Acinetobacter sp. strains.</title>
        <authorList>
            <person name="Qin J."/>
            <person name="Feng Y."/>
            <person name="Zong Z."/>
        </authorList>
    </citation>
    <scope>NUCLEOTIDE SEQUENCE [LARGE SCALE GENOMIC DNA]</scope>
    <source>
        <strain evidence="1 2">WCHAc060003</strain>
    </source>
</reference>
<comment type="caution">
    <text evidence="1">The sequence shown here is derived from an EMBL/GenBank/DDBJ whole genome shotgun (WGS) entry which is preliminary data.</text>
</comment>
<dbReference type="AlphaFoldDB" id="A0A498D1K8"/>
<dbReference type="EMBL" id="RCHD01000003">
    <property type="protein sequence ID" value="RLL38241.1"/>
    <property type="molecule type" value="Genomic_DNA"/>
</dbReference>
<dbReference type="RefSeq" id="WP_106983880.1">
    <property type="nucleotide sequence ID" value="NZ_CP035934.2"/>
</dbReference>